<keyword evidence="3" id="KW-0833">Ubl conjugation pathway</keyword>
<dbReference type="InterPro" id="IPR016073">
    <property type="entry name" value="Skp1_comp_POZ"/>
</dbReference>
<evidence type="ECO:0000256" key="1">
    <source>
        <dbReference type="ARBA" id="ARBA00004906"/>
    </source>
</evidence>
<dbReference type="InterPro" id="IPR016897">
    <property type="entry name" value="SKP1"/>
</dbReference>
<comment type="similarity">
    <text evidence="2">Belongs to the SKP1 family.</text>
</comment>
<dbReference type="Pfam" id="PF03931">
    <property type="entry name" value="Skp1_POZ"/>
    <property type="match status" value="1"/>
</dbReference>
<dbReference type="GO" id="GO:0016567">
    <property type="term" value="P:protein ubiquitination"/>
    <property type="evidence" value="ECO:0007669"/>
    <property type="project" value="UniProtKB-UniPathway"/>
</dbReference>
<evidence type="ECO:0000256" key="2">
    <source>
        <dbReference type="ARBA" id="ARBA00009993"/>
    </source>
</evidence>
<name>A0A2N9FU46_FAGSY</name>
<organism evidence="5">
    <name type="scientific">Fagus sylvatica</name>
    <name type="common">Beechnut</name>
    <dbReference type="NCBI Taxonomy" id="28930"/>
    <lineage>
        <taxon>Eukaryota</taxon>
        <taxon>Viridiplantae</taxon>
        <taxon>Streptophyta</taxon>
        <taxon>Embryophyta</taxon>
        <taxon>Tracheophyta</taxon>
        <taxon>Spermatophyta</taxon>
        <taxon>Magnoliopsida</taxon>
        <taxon>eudicotyledons</taxon>
        <taxon>Gunneridae</taxon>
        <taxon>Pentapetalae</taxon>
        <taxon>rosids</taxon>
        <taxon>fabids</taxon>
        <taxon>Fagales</taxon>
        <taxon>Fagaceae</taxon>
        <taxon>Fagus</taxon>
    </lineage>
</organism>
<feature type="domain" description="SKP1 component POZ" evidence="4">
    <location>
        <begin position="11"/>
        <end position="72"/>
    </location>
</feature>
<evidence type="ECO:0000259" key="4">
    <source>
        <dbReference type="Pfam" id="PF03931"/>
    </source>
</evidence>
<evidence type="ECO:0000256" key="3">
    <source>
        <dbReference type="ARBA" id="ARBA00022786"/>
    </source>
</evidence>
<gene>
    <name evidence="5" type="ORF">FSB_LOCUS18684</name>
</gene>
<dbReference type="SMART" id="SM00512">
    <property type="entry name" value="Skp1"/>
    <property type="match status" value="1"/>
</dbReference>
<comment type="pathway">
    <text evidence="1">Protein modification; protein ubiquitination.</text>
</comment>
<protein>
    <recommendedName>
        <fullName evidence="4">SKP1 component POZ domain-containing protein</fullName>
    </recommendedName>
</protein>
<dbReference type="InterPro" id="IPR001232">
    <property type="entry name" value="SKP1-like"/>
</dbReference>
<dbReference type="PANTHER" id="PTHR11165">
    <property type="entry name" value="SKP1"/>
    <property type="match status" value="1"/>
</dbReference>
<dbReference type="GO" id="GO:0009867">
    <property type="term" value="P:jasmonic acid mediated signaling pathway"/>
    <property type="evidence" value="ECO:0007669"/>
    <property type="project" value="UniProtKB-ARBA"/>
</dbReference>
<dbReference type="InterPro" id="IPR011333">
    <property type="entry name" value="SKP1/BTB/POZ_sf"/>
</dbReference>
<dbReference type="AlphaFoldDB" id="A0A2N9FU46"/>
<reference evidence="5" key="1">
    <citation type="submission" date="2018-02" db="EMBL/GenBank/DDBJ databases">
        <authorList>
            <person name="Cohen D.B."/>
            <person name="Kent A.D."/>
        </authorList>
    </citation>
    <scope>NUCLEOTIDE SEQUENCE</scope>
</reference>
<dbReference type="GO" id="GO:0006511">
    <property type="term" value="P:ubiquitin-dependent protein catabolic process"/>
    <property type="evidence" value="ECO:0007669"/>
    <property type="project" value="InterPro"/>
</dbReference>
<dbReference type="UniPathway" id="UPA00143"/>
<dbReference type="EMBL" id="OIVN01001179">
    <property type="protein sequence ID" value="SPC90802.1"/>
    <property type="molecule type" value="Genomic_DNA"/>
</dbReference>
<evidence type="ECO:0000313" key="5">
    <source>
        <dbReference type="EMBL" id="SPC90802.1"/>
    </source>
</evidence>
<dbReference type="Gene3D" id="3.30.710.10">
    <property type="entry name" value="Potassium Channel Kv1.1, Chain A"/>
    <property type="match status" value="1"/>
</dbReference>
<dbReference type="SUPFAM" id="SSF54695">
    <property type="entry name" value="POZ domain"/>
    <property type="match status" value="1"/>
</dbReference>
<sequence length="109" mass="12372">MSSTSAEVKKNITLRSSDNETFEMEERVAMLSETIKHLIEDDCVVCVDSVIPVPNVKSDTLARVIEYCKKHVESSESESEALKTWDAEFVDIEQNTLFALILVRTPLFF</sequence>
<accession>A0A2N9FU46</accession>
<proteinExistence type="inferred from homology"/>